<organism evidence="1">
    <name type="scientific">Fusarium oxysporum (strain Fo5176)</name>
    <name type="common">Fusarium vascular wilt</name>
    <dbReference type="NCBI Taxonomy" id="660025"/>
    <lineage>
        <taxon>Eukaryota</taxon>
        <taxon>Fungi</taxon>
        <taxon>Dikarya</taxon>
        <taxon>Ascomycota</taxon>
        <taxon>Pezizomycotina</taxon>
        <taxon>Sordariomycetes</taxon>
        <taxon>Hypocreomycetidae</taxon>
        <taxon>Hypocreales</taxon>
        <taxon>Nectriaceae</taxon>
        <taxon>Fusarium</taxon>
        <taxon>Fusarium oxysporum species complex</taxon>
    </lineage>
</organism>
<protein>
    <submittedName>
        <fullName evidence="1">Uncharacterized protein</fullName>
    </submittedName>
</protein>
<dbReference type="AlphaFoldDB" id="F9FCQ8"/>
<dbReference type="EMBL" id="AFQF01001357">
    <property type="protein sequence ID" value="EGU85299.1"/>
    <property type="molecule type" value="Genomic_DNA"/>
</dbReference>
<proteinExistence type="predicted"/>
<accession>F9FCQ8</accession>
<comment type="caution">
    <text evidence="1">The sequence shown here is derived from an EMBL/GenBank/DDBJ whole genome shotgun (WGS) entry which is preliminary data.</text>
</comment>
<reference evidence="1" key="1">
    <citation type="journal article" date="2012" name="Mol. Plant Microbe Interact.">
        <title>A highly conserved effector in Fusarium oxysporum is required for full virulence on Arabidopsis.</title>
        <authorList>
            <person name="Thatcher L.F."/>
            <person name="Gardiner D.M."/>
            <person name="Kazan K."/>
            <person name="Manners J."/>
        </authorList>
    </citation>
    <scope>NUCLEOTIDE SEQUENCE [LARGE SCALE GENOMIC DNA]</scope>
    <source>
        <strain evidence="1">Fo5176</strain>
    </source>
</reference>
<gene>
    <name evidence="1" type="ORF">FOXB_04186</name>
</gene>
<name>F9FCQ8_FUSOF</name>
<sequence length="74" mass="8751">MPAIRRSLQPPDKAFYTKMPNLIPYFIRLEIYKIRRIISPLLELIISKSYFIIPGNKEAYRGLIKAIKDRKEIS</sequence>
<evidence type="ECO:0000313" key="1">
    <source>
        <dbReference type="EMBL" id="EGU85299.1"/>
    </source>
</evidence>